<proteinExistence type="predicted"/>
<gene>
    <name evidence="2" type="ORF">KHM83_11625</name>
</gene>
<evidence type="ECO:0000313" key="2">
    <source>
        <dbReference type="EMBL" id="MBS7527331.1"/>
    </source>
</evidence>
<feature type="compositionally biased region" description="Basic residues" evidence="1">
    <location>
        <begin position="85"/>
        <end position="95"/>
    </location>
</feature>
<reference evidence="2 3" key="1">
    <citation type="submission" date="2021-05" db="EMBL/GenBank/DDBJ databases">
        <title>Fusibacter ferrireducens sp. nov., an anaerobic, sulfur- and Fe-reducing bacterium isolated from the mangrove sediment.</title>
        <authorList>
            <person name="Qiu D."/>
        </authorList>
    </citation>
    <scope>NUCLEOTIDE SEQUENCE [LARGE SCALE GENOMIC DNA]</scope>
    <source>
        <strain evidence="2 3">DSM 12116</strain>
    </source>
</reference>
<dbReference type="EMBL" id="JAHBCL010000019">
    <property type="protein sequence ID" value="MBS7527331.1"/>
    <property type="molecule type" value="Genomic_DNA"/>
</dbReference>
<sequence length="95" mass="11155">MSKVLEIRGDYKILVTNRDYIIVNTQLDYENHAHFKSVQPMYKLISLIESGILPHSPYLLKAAKRLLGDDFDTLTPQHKKETYKNHHRKSKARYA</sequence>
<protein>
    <submittedName>
        <fullName evidence="2">Uncharacterized protein</fullName>
    </submittedName>
</protein>
<keyword evidence="3" id="KW-1185">Reference proteome</keyword>
<organism evidence="2 3">
    <name type="scientific">Fusibacter paucivorans</name>
    <dbReference type="NCBI Taxonomy" id="76009"/>
    <lineage>
        <taxon>Bacteria</taxon>
        <taxon>Bacillati</taxon>
        <taxon>Bacillota</taxon>
        <taxon>Clostridia</taxon>
        <taxon>Eubacteriales</taxon>
        <taxon>Eubacteriales Family XII. Incertae Sedis</taxon>
        <taxon>Fusibacter</taxon>
    </lineage>
</organism>
<dbReference type="RefSeq" id="WP_213237192.1">
    <property type="nucleotide sequence ID" value="NZ_JAHBCL010000019.1"/>
</dbReference>
<name>A0ABS5PSI6_9FIRM</name>
<accession>A0ABS5PSI6</accession>
<comment type="caution">
    <text evidence="2">The sequence shown here is derived from an EMBL/GenBank/DDBJ whole genome shotgun (WGS) entry which is preliminary data.</text>
</comment>
<feature type="region of interest" description="Disordered" evidence="1">
    <location>
        <begin position="73"/>
        <end position="95"/>
    </location>
</feature>
<evidence type="ECO:0000313" key="3">
    <source>
        <dbReference type="Proteomes" id="UP000746471"/>
    </source>
</evidence>
<dbReference type="Proteomes" id="UP000746471">
    <property type="component" value="Unassembled WGS sequence"/>
</dbReference>
<evidence type="ECO:0000256" key="1">
    <source>
        <dbReference type="SAM" id="MobiDB-lite"/>
    </source>
</evidence>